<dbReference type="GO" id="GO:0003677">
    <property type="term" value="F:DNA binding"/>
    <property type="evidence" value="ECO:0007669"/>
    <property type="project" value="UniProtKB-UniRule"/>
</dbReference>
<dbReference type="Gene3D" id="1.10.150.130">
    <property type="match status" value="1"/>
</dbReference>
<protein>
    <recommendedName>
        <fullName evidence="10">Integrase</fullName>
    </recommendedName>
</protein>
<gene>
    <name evidence="8" type="ORF">A2G96_09790</name>
</gene>
<dbReference type="GO" id="GO:0006310">
    <property type="term" value="P:DNA recombination"/>
    <property type="evidence" value="ECO:0007669"/>
    <property type="project" value="UniProtKB-KW"/>
</dbReference>
<dbReference type="PROSITE" id="PS51900">
    <property type="entry name" value="CB"/>
    <property type="match status" value="1"/>
</dbReference>
<dbReference type="GO" id="GO:0015074">
    <property type="term" value="P:DNA integration"/>
    <property type="evidence" value="ECO:0007669"/>
    <property type="project" value="UniProtKB-KW"/>
</dbReference>
<evidence type="ECO:0000256" key="4">
    <source>
        <dbReference type="ARBA" id="ARBA00023172"/>
    </source>
</evidence>
<organism evidence="8 9">
    <name type="scientific">Cupriavidus nantongensis</name>
    <dbReference type="NCBI Taxonomy" id="1796606"/>
    <lineage>
        <taxon>Bacteria</taxon>
        <taxon>Pseudomonadati</taxon>
        <taxon>Pseudomonadota</taxon>
        <taxon>Betaproteobacteria</taxon>
        <taxon>Burkholderiales</taxon>
        <taxon>Burkholderiaceae</taxon>
        <taxon>Cupriavidus</taxon>
    </lineage>
</organism>
<evidence type="ECO:0000256" key="2">
    <source>
        <dbReference type="ARBA" id="ARBA00022908"/>
    </source>
</evidence>
<evidence type="ECO:0000256" key="3">
    <source>
        <dbReference type="ARBA" id="ARBA00023125"/>
    </source>
</evidence>
<dbReference type="Gene3D" id="1.10.443.10">
    <property type="entry name" value="Intergrase catalytic core"/>
    <property type="match status" value="1"/>
</dbReference>
<dbReference type="InterPro" id="IPR050090">
    <property type="entry name" value="Tyrosine_recombinase_XerCD"/>
</dbReference>
<feature type="domain" description="Core-binding (CB)" evidence="7">
    <location>
        <begin position="263"/>
        <end position="368"/>
    </location>
</feature>
<dbReference type="InterPro" id="IPR013762">
    <property type="entry name" value="Integrase-like_cat_sf"/>
</dbReference>
<dbReference type="InterPro" id="IPR011010">
    <property type="entry name" value="DNA_brk_join_enz"/>
</dbReference>
<dbReference type="InterPro" id="IPR002104">
    <property type="entry name" value="Integrase_catalytic"/>
</dbReference>
<dbReference type="PROSITE" id="PS51898">
    <property type="entry name" value="TYR_RECOMBINASE"/>
    <property type="match status" value="1"/>
</dbReference>
<evidence type="ECO:0008006" key="10">
    <source>
        <dbReference type="Google" id="ProtNLM"/>
    </source>
</evidence>
<comment type="similarity">
    <text evidence="1">Belongs to the 'phage' integrase family.</text>
</comment>
<dbReference type="InterPro" id="IPR044068">
    <property type="entry name" value="CB"/>
</dbReference>
<dbReference type="AlphaFoldDB" id="A0A142JIU7"/>
<evidence type="ECO:0000313" key="8">
    <source>
        <dbReference type="EMBL" id="AMR78009.1"/>
    </source>
</evidence>
<dbReference type="OrthoDB" id="8610787at2"/>
<evidence type="ECO:0000256" key="1">
    <source>
        <dbReference type="ARBA" id="ARBA00008857"/>
    </source>
</evidence>
<keyword evidence="3 5" id="KW-0238">DNA-binding</keyword>
<dbReference type="STRING" id="1796606.A2G96_09790"/>
<dbReference type="SUPFAM" id="SSF56349">
    <property type="entry name" value="DNA breaking-rejoining enzymes"/>
    <property type="match status" value="1"/>
</dbReference>
<dbReference type="Pfam" id="PF00589">
    <property type="entry name" value="Phage_integrase"/>
    <property type="match status" value="1"/>
</dbReference>
<keyword evidence="9" id="KW-1185">Reference proteome</keyword>
<dbReference type="InterPro" id="IPR022169">
    <property type="entry name" value="DUF3701"/>
</dbReference>
<dbReference type="PANTHER" id="PTHR30349:SF41">
    <property type="entry name" value="INTEGRASE_RECOMBINASE PROTEIN MJ0367-RELATED"/>
    <property type="match status" value="1"/>
</dbReference>
<evidence type="ECO:0000259" key="6">
    <source>
        <dbReference type="PROSITE" id="PS51898"/>
    </source>
</evidence>
<dbReference type="InterPro" id="IPR010998">
    <property type="entry name" value="Integrase_recombinase_N"/>
</dbReference>
<evidence type="ECO:0000256" key="5">
    <source>
        <dbReference type="PROSITE-ProRule" id="PRU01248"/>
    </source>
</evidence>
<accession>A0A142JIU7</accession>
<evidence type="ECO:0000313" key="9">
    <source>
        <dbReference type="Proteomes" id="UP000075238"/>
    </source>
</evidence>
<keyword evidence="2" id="KW-0229">DNA integration</keyword>
<dbReference type="EMBL" id="CP014844">
    <property type="protein sequence ID" value="AMR78009.1"/>
    <property type="molecule type" value="Genomic_DNA"/>
</dbReference>
<dbReference type="Proteomes" id="UP000075238">
    <property type="component" value="Chromosome 1"/>
</dbReference>
<keyword evidence="4" id="KW-0233">DNA recombination</keyword>
<reference evidence="8 9" key="1">
    <citation type="submission" date="2016-03" db="EMBL/GenBank/DDBJ databases">
        <title>Complete genome sequence of a novel chlorpyrifos degrading bacterium, Cupriavidus nantongensis sp. X1.</title>
        <authorList>
            <person name="Fang L."/>
        </authorList>
    </citation>
    <scope>NUCLEOTIDE SEQUENCE [LARGE SCALE GENOMIC DNA]</scope>
    <source>
        <strain evidence="8 9">X1</strain>
    </source>
</reference>
<dbReference type="KEGG" id="cnan:A2G96_09790"/>
<dbReference type="PANTHER" id="PTHR30349">
    <property type="entry name" value="PHAGE INTEGRASE-RELATED"/>
    <property type="match status" value="1"/>
</dbReference>
<dbReference type="RefSeq" id="WP_062798782.1">
    <property type="nucleotide sequence ID" value="NZ_CP014844.1"/>
</dbReference>
<name>A0A142JIU7_9BURK</name>
<feature type="domain" description="Tyr recombinase" evidence="6">
    <location>
        <begin position="394"/>
        <end position="600"/>
    </location>
</feature>
<dbReference type="Pfam" id="PF12482">
    <property type="entry name" value="DUF3701"/>
    <property type="match status" value="1"/>
</dbReference>
<sequence length="607" mass="66757">MRKPISTIERLGMHHFAHLKAVAMGVPFQAAALRYLGIHHGHQAAGVHRLTVESVRALARRQHEPAWRLIGLVIRVDVEMQQGPSLAEFVASRGLEDWSEEDVGRFYLEAYPEQAEAAGSARTKRRERLRSAQLALLEKLEKRSVVPPSPVDPVATWFDPITAQRLMDAGMVSLLDLADRIALGGRWFGAMPGVGVKKAERIAAFARDLLGDKFPLQRRFAAPLDDCSDDAAMSPTGLPDLLDTQRLPFQLTYESTYSVLAARSDADAIGEWIAAKAGSRQTALGYRREATRLLLWLREEGGGKGFGDMTASDCTRYAAFLADIPPRWRSKARARPGAEGWAPFRGPLSHQSRQYALNVLGTFFTWLQAAQYIPSNPWVLVNRKLGDDPAARQLDTKAIGEGAMTEILRVIHAQPDSPSRARILFILGFMEAVGLRSQELISARLKDFSLEPEGWVLHVYGKGAKNRVAAVPGQALDALQAYLRARGLGGLETASGDYPLLASLGDSSQPVGYQALHEHVKGWLKKAVAASALPEHERRKLAGASTHWLRHTFGTRAVARHVPLDVIQEQLGHASIQTTMNIYGRAPIQRRTAELGKAFDTPSTTDT</sequence>
<dbReference type="CDD" id="cd00397">
    <property type="entry name" value="DNA_BRE_C"/>
    <property type="match status" value="1"/>
</dbReference>
<proteinExistence type="inferred from homology"/>
<evidence type="ECO:0000259" key="7">
    <source>
        <dbReference type="PROSITE" id="PS51900"/>
    </source>
</evidence>